<sequence length="118" mass="13832">MKSKVLCGAKISSAYIPKYRDYHGNLVEMKRYSARFRTALGIKVLEFNLESDKSYYIRLGNEMNKNSIYSLRVAIYQTGEKDPELKELKEIMTAELERAERRLLTDYLKTVPDIEEIK</sequence>
<gene>
    <name evidence="1" type="ORF">POM88_026075</name>
</gene>
<reference evidence="1" key="1">
    <citation type="submission" date="2023-02" db="EMBL/GenBank/DDBJ databases">
        <title>Genome of toxic invasive species Heracleum sosnowskyi carries increased number of genes despite the absence of recent whole-genome duplications.</title>
        <authorList>
            <person name="Schelkunov M."/>
            <person name="Shtratnikova V."/>
            <person name="Makarenko M."/>
            <person name="Klepikova A."/>
            <person name="Omelchenko D."/>
            <person name="Novikova G."/>
            <person name="Obukhova E."/>
            <person name="Bogdanov V."/>
            <person name="Penin A."/>
            <person name="Logacheva M."/>
        </authorList>
    </citation>
    <scope>NUCLEOTIDE SEQUENCE</scope>
    <source>
        <strain evidence="1">Hsosn_3</strain>
        <tissue evidence="1">Leaf</tissue>
    </source>
</reference>
<proteinExistence type="predicted"/>
<protein>
    <submittedName>
        <fullName evidence="1">Uncharacterized protein</fullName>
    </submittedName>
</protein>
<name>A0AAD8I694_9APIA</name>
<keyword evidence="2" id="KW-1185">Reference proteome</keyword>
<dbReference type="EMBL" id="JAUIZM010000006">
    <property type="protein sequence ID" value="KAK1379331.1"/>
    <property type="molecule type" value="Genomic_DNA"/>
</dbReference>
<organism evidence="1 2">
    <name type="scientific">Heracleum sosnowskyi</name>
    <dbReference type="NCBI Taxonomy" id="360622"/>
    <lineage>
        <taxon>Eukaryota</taxon>
        <taxon>Viridiplantae</taxon>
        <taxon>Streptophyta</taxon>
        <taxon>Embryophyta</taxon>
        <taxon>Tracheophyta</taxon>
        <taxon>Spermatophyta</taxon>
        <taxon>Magnoliopsida</taxon>
        <taxon>eudicotyledons</taxon>
        <taxon>Gunneridae</taxon>
        <taxon>Pentapetalae</taxon>
        <taxon>asterids</taxon>
        <taxon>campanulids</taxon>
        <taxon>Apiales</taxon>
        <taxon>Apiaceae</taxon>
        <taxon>Apioideae</taxon>
        <taxon>apioid superclade</taxon>
        <taxon>Tordylieae</taxon>
        <taxon>Tordyliinae</taxon>
        <taxon>Heracleum</taxon>
    </lineage>
</organism>
<reference evidence="1" key="2">
    <citation type="submission" date="2023-05" db="EMBL/GenBank/DDBJ databases">
        <authorList>
            <person name="Schelkunov M.I."/>
        </authorList>
    </citation>
    <scope>NUCLEOTIDE SEQUENCE</scope>
    <source>
        <strain evidence="1">Hsosn_3</strain>
        <tissue evidence="1">Leaf</tissue>
    </source>
</reference>
<comment type="caution">
    <text evidence="1">The sequence shown here is derived from an EMBL/GenBank/DDBJ whole genome shotgun (WGS) entry which is preliminary data.</text>
</comment>
<dbReference type="AlphaFoldDB" id="A0AAD8I694"/>
<dbReference type="Proteomes" id="UP001237642">
    <property type="component" value="Unassembled WGS sequence"/>
</dbReference>
<evidence type="ECO:0000313" key="1">
    <source>
        <dbReference type="EMBL" id="KAK1379331.1"/>
    </source>
</evidence>
<accession>A0AAD8I694</accession>
<evidence type="ECO:0000313" key="2">
    <source>
        <dbReference type="Proteomes" id="UP001237642"/>
    </source>
</evidence>